<dbReference type="EMBL" id="CABFJX010000009">
    <property type="protein sequence ID" value="VTT57198.1"/>
    <property type="molecule type" value="Genomic_DNA"/>
</dbReference>
<reference evidence="1" key="1">
    <citation type="submission" date="2019-05" db="EMBL/GenBank/DDBJ databases">
        <authorList>
            <person name="Piombo E."/>
        </authorList>
    </citation>
    <scope>NUCLEOTIDE SEQUENCE</scope>
    <source>
        <strain evidence="1">C2S</strain>
    </source>
</reference>
<dbReference type="Gene3D" id="2.120.10.30">
    <property type="entry name" value="TolB, C-terminal domain"/>
    <property type="match status" value="1"/>
</dbReference>
<evidence type="ECO:0000313" key="2">
    <source>
        <dbReference type="Proteomes" id="UP000760494"/>
    </source>
</evidence>
<sequence>MAIQIPLSGDEGIVIAGGFASWAVASATACALRVAEAEKDVLYVTTAGANVVPINGETEGAKVVSDRVGAETTA</sequence>
<name>A0A0I9Z148_FUSFU</name>
<accession>A0A0I9Z148</accession>
<evidence type="ECO:0000313" key="1">
    <source>
        <dbReference type="EMBL" id="VTT57198.1"/>
    </source>
</evidence>
<dbReference type="InterPro" id="IPR011042">
    <property type="entry name" value="6-blade_b-propeller_TolB-like"/>
</dbReference>
<proteinExistence type="predicted"/>
<gene>
    <name evidence="1" type="ORF">C2S_13538</name>
</gene>
<dbReference type="Proteomes" id="UP000760494">
    <property type="component" value="Unassembled WGS sequence"/>
</dbReference>
<dbReference type="AlphaFoldDB" id="A0A0I9Z148"/>
<organism evidence="1 2">
    <name type="scientific">Fusarium fujikuroi</name>
    <name type="common">Bakanae and foot rot disease fungus</name>
    <name type="synonym">Gibberella fujikuroi</name>
    <dbReference type="NCBI Taxonomy" id="5127"/>
    <lineage>
        <taxon>Eukaryota</taxon>
        <taxon>Fungi</taxon>
        <taxon>Dikarya</taxon>
        <taxon>Ascomycota</taxon>
        <taxon>Pezizomycotina</taxon>
        <taxon>Sordariomycetes</taxon>
        <taxon>Hypocreomycetidae</taxon>
        <taxon>Hypocreales</taxon>
        <taxon>Nectriaceae</taxon>
        <taxon>Fusarium</taxon>
        <taxon>Fusarium fujikuroi species complex</taxon>
    </lineage>
</organism>
<protein>
    <submittedName>
        <fullName evidence="1">Uncharacterized protein</fullName>
    </submittedName>
</protein>
<comment type="caution">
    <text evidence="1">The sequence shown here is derived from an EMBL/GenBank/DDBJ whole genome shotgun (WGS) entry which is preliminary data.</text>
</comment>